<dbReference type="Gene3D" id="1.50.10.10">
    <property type="match status" value="1"/>
</dbReference>
<evidence type="ECO:0000313" key="4">
    <source>
        <dbReference type="EMBL" id="MRY93369.1"/>
    </source>
</evidence>
<dbReference type="Proteomes" id="UP000441609">
    <property type="component" value="Unassembled WGS sequence"/>
</dbReference>
<dbReference type="Proteomes" id="UP000461276">
    <property type="component" value="Unassembled WGS sequence"/>
</dbReference>
<dbReference type="InterPro" id="IPR012341">
    <property type="entry name" value="6hp_glycosidase-like_sf"/>
</dbReference>
<evidence type="ECO:0000313" key="9">
    <source>
        <dbReference type="Proteomes" id="UP000441609"/>
    </source>
</evidence>
<dbReference type="InterPro" id="IPR054491">
    <property type="entry name" value="MGH1-like_GH"/>
</dbReference>
<comment type="caution">
    <text evidence="5">The sequence shown here is derived from an EMBL/GenBank/DDBJ whole genome shotgun (WGS) entry which is preliminary data.</text>
</comment>
<dbReference type="EMBL" id="WKMO01000001">
    <property type="protein sequence ID" value="MSB71931.1"/>
    <property type="molecule type" value="Genomic_DNA"/>
</dbReference>
<sequence>MSRSHTHIFYLLIGLCFSVNIQGQILDRHLSDLYADKFNQQDKEIYIQSISNKQAKDFLAENIPFFECPDKDIEEIYYFRWWTYRKHIKETPEGFIITEFLPDVSWAGKYNGICCPAWFHFREGRWLHEQRYLNDYAYYWLRGGGDVRSYSFPIANAIYQYFLVTGNDSILKESYPELVSNFNGWEKEKFNSETGLFWQTDNRDGMEISIGGNGYRATINSYMAAEANTLSWVAQKKNDPQGSYFHEKAEAIRNKMFDLLWDEQASFIKVLPMDSKAILRDVRELHGYTPWSFDLANHSYAIAWKFLMDKNHFFAPYGPTTAEQCHPKFKVVYEGHECQWNGPSWPFATAMTLTGLANLLNDQEQNYISKDDFWTLLKIYTKSQHLTLDNGNVIPWIDENLNPFTGDWISRTMLKNHQPKERGRNYNHSSFCDLVISGLVGIRPQSEDVLIVNPLIPEDKWDYFCLDHIMYHHKKICILYDKTGKKYSNGKGFFIFVDGKRVASADALTKMVCKL</sequence>
<name>A0A173WB45_PARDI</name>
<evidence type="ECO:0000313" key="6">
    <source>
        <dbReference type="EMBL" id="MSB71931.1"/>
    </source>
</evidence>
<dbReference type="Proteomes" id="UP000095455">
    <property type="component" value="Unassembled WGS sequence"/>
</dbReference>
<dbReference type="Proteomes" id="UP000441358">
    <property type="component" value="Unassembled WGS sequence"/>
</dbReference>
<evidence type="ECO:0000313" key="3">
    <source>
        <dbReference type="EMBL" id="CUN35368.1"/>
    </source>
</evidence>
<dbReference type="GO" id="GO:0005975">
    <property type="term" value="P:carbohydrate metabolic process"/>
    <property type="evidence" value="ECO:0007669"/>
    <property type="project" value="InterPro"/>
</dbReference>
<evidence type="ECO:0000313" key="5">
    <source>
        <dbReference type="EMBL" id="MRZ49713.1"/>
    </source>
</evidence>
<evidence type="ECO:0000313" key="7">
    <source>
        <dbReference type="Proteomes" id="UP000095455"/>
    </source>
</evidence>
<dbReference type="Pfam" id="PF03633">
    <property type="entry name" value="Glyco_hydro_65C"/>
    <property type="match status" value="1"/>
</dbReference>
<feature type="domain" description="Mannosylglycerate hydrolase MGH1-like glycoside hydrolase" evidence="2">
    <location>
        <begin position="109"/>
        <end position="429"/>
    </location>
</feature>
<organism evidence="5 8">
    <name type="scientific">Parabacteroides distasonis</name>
    <dbReference type="NCBI Taxonomy" id="823"/>
    <lineage>
        <taxon>Bacteria</taxon>
        <taxon>Pseudomonadati</taxon>
        <taxon>Bacteroidota</taxon>
        <taxon>Bacteroidia</taxon>
        <taxon>Bacteroidales</taxon>
        <taxon>Tannerellaceae</taxon>
        <taxon>Parabacteroides</taxon>
    </lineage>
</organism>
<proteinExistence type="predicted"/>
<evidence type="ECO:0000259" key="2">
    <source>
        <dbReference type="Pfam" id="PF22422"/>
    </source>
</evidence>
<dbReference type="EMBL" id="WKMC01000002">
    <property type="protein sequence ID" value="MRZ49713.1"/>
    <property type="molecule type" value="Genomic_DNA"/>
</dbReference>
<dbReference type="OMA" id="EGRWCRD"/>
<dbReference type="InterPro" id="IPR008928">
    <property type="entry name" value="6-hairpin_glycosidase_sf"/>
</dbReference>
<evidence type="ECO:0000259" key="1">
    <source>
        <dbReference type="Pfam" id="PF03633"/>
    </source>
</evidence>
<protein>
    <submittedName>
        <fullName evidence="5">Uncharacterized protein</fullName>
    </submittedName>
</protein>
<gene>
    <name evidence="3" type="ORF">ERS852380_00098</name>
    <name evidence="5" type="ORF">GKD66_05570</name>
    <name evidence="4" type="ORF">GKD67_09045</name>
    <name evidence="6" type="ORF">GKD70_01255</name>
</gene>
<reference evidence="3 7" key="1">
    <citation type="submission" date="2015-09" db="EMBL/GenBank/DDBJ databases">
        <authorList>
            <consortium name="Pathogen Informatics"/>
        </authorList>
    </citation>
    <scope>NUCLEOTIDE SEQUENCE [LARGE SCALE GENOMIC DNA]</scope>
    <source>
        <strain evidence="3 7">2789STDY5608822</strain>
    </source>
</reference>
<accession>A0A173WB45</accession>
<dbReference type="SUPFAM" id="SSF48208">
    <property type="entry name" value="Six-hairpin glycosidases"/>
    <property type="match status" value="1"/>
</dbReference>
<dbReference type="AlphaFoldDB" id="A0A173WB45"/>
<reference evidence="8 9" key="2">
    <citation type="journal article" date="2019" name="Nat. Med.">
        <title>A library of human gut bacterial isolates paired with longitudinal multiomics data enables mechanistic microbiome research.</title>
        <authorList>
            <person name="Poyet M."/>
            <person name="Groussin M."/>
            <person name="Gibbons S.M."/>
            <person name="Avila-Pacheco J."/>
            <person name="Jiang X."/>
            <person name="Kearney S.M."/>
            <person name="Perrotta A.R."/>
            <person name="Berdy B."/>
            <person name="Zhao S."/>
            <person name="Lieberman T.D."/>
            <person name="Swanson P.K."/>
            <person name="Smith M."/>
            <person name="Roesemann S."/>
            <person name="Alexander J.E."/>
            <person name="Rich S.A."/>
            <person name="Livny J."/>
            <person name="Vlamakis H."/>
            <person name="Clish C."/>
            <person name="Bullock K."/>
            <person name="Deik A."/>
            <person name="Scott J."/>
            <person name="Pierce K.A."/>
            <person name="Xavier R.J."/>
            <person name="Alm E.J."/>
        </authorList>
    </citation>
    <scope>NUCLEOTIDE SEQUENCE [LARGE SCALE GENOMIC DNA]</scope>
    <source>
        <strain evidence="6 9">BIOML-A20</strain>
        <strain evidence="5 8">BIOML-A32</strain>
        <strain evidence="4 10">BIOML-A9</strain>
    </source>
</reference>
<dbReference type="EMBL" id="WKMY01000005">
    <property type="protein sequence ID" value="MRY93369.1"/>
    <property type="molecule type" value="Genomic_DNA"/>
</dbReference>
<dbReference type="RefSeq" id="WP_005859830.1">
    <property type="nucleotide sequence ID" value="NZ_BQOC01000003.1"/>
</dbReference>
<dbReference type="OrthoDB" id="177453at2"/>
<evidence type="ECO:0000313" key="8">
    <source>
        <dbReference type="Proteomes" id="UP000441358"/>
    </source>
</evidence>
<feature type="domain" description="Glycoside hydrolase family 65 C-terminal" evidence="1">
    <location>
        <begin position="446"/>
        <end position="502"/>
    </location>
</feature>
<dbReference type="InterPro" id="IPR005194">
    <property type="entry name" value="Glyco_hydro_65_C"/>
</dbReference>
<evidence type="ECO:0000313" key="10">
    <source>
        <dbReference type="Proteomes" id="UP000461276"/>
    </source>
</evidence>
<dbReference type="EMBL" id="CYYK01000001">
    <property type="protein sequence ID" value="CUN35368.1"/>
    <property type="molecule type" value="Genomic_DNA"/>
</dbReference>
<dbReference type="Pfam" id="PF22422">
    <property type="entry name" value="MGH1-like_GH"/>
    <property type="match status" value="1"/>
</dbReference>